<evidence type="ECO:0000256" key="1">
    <source>
        <dbReference type="SAM" id="Phobius"/>
    </source>
</evidence>
<keyword evidence="1" id="KW-1133">Transmembrane helix</keyword>
<gene>
    <name evidence="2" type="ORF">H8718_07685</name>
</gene>
<accession>A0A926EJQ8</accession>
<comment type="caution">
    <text evidence="2">The sequence shown here is derived from an EMBL/GenBank/DDBJ whole genome shotgun (WGS) entry which is preliminary data.</text>
</comment>
<dbReference type="PANTHER" id="PTHR36434:SF1">
    <property type="entry name" value="MEMBRANE PROTEASE YUGP-RELATED"/>
    <property type="match status" value="1"/>
</dbReference>
<dbReference type="PANTHER" id="PTHR36434">
    <property type="entry name" value="MEMBRANE PROTEASE YUGP-RELATED"/>
    <property type="match status" value="1"/>
</dbReference>
<dbReference type="Pfam" id="PF04298">
    <property type="entry name" value="Zn_peptidase_2"/>
    <property type="match status" value="1"/>
</dbReference>
<protein>
    <submittedName>
        <fullName evidence="2">Zinc metallopeptidase</fullName>
    </submittedName>
</protein>
<keyword evidence="3" id="KW-1185">Reference proteome</keyword>
<evidence type="ECO:0000313" key="3">
    <source>
        <dbReference type="Proteomes" id="UP000655830"/>
    </source>
</evidence>
<dbReference type="EMBL" id="JACRSY010000010">
    <property type="protein sequence ID" value="MBC8579407.1"/>
    <property type="molecule type" value="Genomic_DNA"/>
</dbReference>
<keyword evidence="1" id="KW-0472">Membrane</keyword>
<keyword evidence="1" id="KW-0812">Transmembrane</keyword>
<feature type="transmembrane region" description="Helical" evidence="1">
    <location>
        <begin position="134"/>
        <end position="162"/>
    </location>
</feature>
<dbReference type="AlphaFoldDB" id="A0A926EJQ8"/>
<reference evidence="2" key="1">
    <citation type="submission" date="2020-08" db="EMBL/GenBank/DDBJ databases">
        <title>Genome public.</title>
        <authorList>
            <person name="Liu C."/>
            <person name="Sun Q."/>
        </authorList>
    </citation>
    <scope>NUCLEOTIDE SEQUENCE</scope>
    <source>
        <strain evidence="2">NSJ-12</strain>
    </source>
</reference>
<proteinExistence type="predicted"/>
<evidence type="ECO:0000313" key="2">
    <source>
        <dbReference type="EMBL" id="MBC8579407.1"/>
    </source>
</evidence>
<organism evidence="2 3">
    <name type="scientific">Zhenhengia yiwuensis</name>
    <dbReference type="NCBI Taxonomy" id="2763666"/>
    <lineage>
        <taxon>Bacteria</taxon>
        <taxon>Bacillati</taxon>
        <taxon>Bacillota</taxon>
        <taxon>Clostridia</taxon>
        <taxon>Lachnospirales</taxon>
        <taxon>Lachnospiraceae</taxon>
        <taxon>Zhenhengia</taxon>
    </lineage>
</organism>
<dbReference type="InterPro" id="IPR007395">
    <property type="entry name" value="Zn_peptidase_2"/>
</dbReference>
<sequence length="227" mass="24864">MIDSSYWILFIVVSILPIWASLKLQNTFNKYSRVRSLSGYTGEEAARRILMINHLGHIGIKPVRGSMTDHYNPIQKEIGLSQTVYSLNSIAAVSVAAHEVGHVLQEADHYNALTLRHKLLPVTRFADSAAIPMVFLGAITSFQGLAWIGIILFSFTTLFSLVTLPVEFNASKRAIVALSQSGILSDEELDGAKEVLNAAALTYVAGAAVSMMMLLRLILIYGGQNRD</sequence>
<feature type="transmembrane region" description="Helical" evidence="1">
    <location>
        <begin position="6"/>
        <end position="24"/>
    </location>
</feature>
<feature type="transmembrane region" description="Helical" evidence="1">
    <location>
        <begin position="200"/>
        <end position="221"/>
    </location>
</feature>
<dbReference type="Proteomes" id="UP000655830">
    <property type="component" value="Unassembled WGS sequence"/>
</dbReference>
<name>A0A926EJQ8_9FIRM</name>